<dbReference type="PANTHER" id="PTHR21016:SF7">
    <property type="entry name" value="TM2 DOMAIN-CONTAINING PROTEIN 3"/>
    <property type="match status" value="1"/>
</dbReference>
<feature type="domain" description="TM2" evidence="8">
    <location>
        <begin position="3"/>
        <end position="51"/>
    </location>
</feature>
<dbReference type="InterPro" id="IPR050932">
    <property type="entry name" value="TM2D1-3-like"/>
</dbReference>
<sequence length="70" mass="7689">MSDKKTLPVFLMALFLGGLGIHRFYVGKTGASVSMLLTLGSLGIWTLIDVIMIALGKFSDKENNKITQWT</sequence>
<keyword evidence="4 7" id="KW-1133">Transmembrane helix</keyword>
<keyword evidence="2 7" id="KW-0812">Transmembrane</keyword>
<dbReference type="RefSeq" id="WP_027850932.1">
    <property type="nucleotide sequence ID" value="NZ_BSOR01000023.1"/>
</dbReference>
<evidence type="ECO:0000256" key="2">
    <source>
        <dbReference type="ARBA" id="ARBA00022692"/>
    </source>
</evidence>
<evidence type="ECO:0000256" key="1">
    <source>
        <dbReference type="ARBA" id="ARBA00004141"/>
    </source>
</evidence>
<evidence type="ECO:0000313" key="10">
    <source>
        <dbReference type="Proteomes" id="UP001156682"/>
    </source>
</evidence>
<evidence type="ECO:0000256" key="3">
    <source>
        <dbReference type="ARBA" id="ARBA00022729"/>
    </source>
</evidence>
<gene>
    <name evidence="9" type="ORF">GCM10007878_14080</name>
</gene>
<organism evidence="9 10">
    <name type="scientific">Marinospirillum insulare</name>
    <dbReference type="NCBI Taxonomy" id="217169"/>
    <lineage>
        <taxon>Bacteria</taxon>
        <taxon>Pseudomonadati</taxon>
        <taxon>Pseudomonadota</taxon>
        <taxon>Gammaproteobacteria</taxon>
        <taxon>Oceanospirillales</taxon>
        <taxon>Oceanospirillaceae</taxon>
        <taxon>Marinospirillum</taxon>
    </lineage>
</organism>
<keyword evidence="10" id="KW-1185">Reference proteome</keyword>
<name>A0ABQ5ZUV2_9GAMM</name>
<evidence type="ECO:0000256" key="4">
    <source>
        <dbReference type="ARBA" id="ARBA00022989"/>
    </source>
</evidence>
<keyword evidence="3" id="KW-0732">Signal</keyword>
<reference evidence="10" key="1">
    <citation type="journal article" date="2019" name="Int. J. Syst. Evol. Microbiol.">
        <title>The Global Catalogue of Microorganisms (GCM) 10K type strain sequencing project: providing services to taxonomists for standard genome sequencing and annotation.</title>
        <authorList>
            <consortium name="The Broad Institute Genomics Platform"/>
            <consortium name="The Broad Institute Genome Sequencing Center for Infectious Disease"/>
            <person name="Wu L."/>
            <person name="Ma J."/>
        </authorList>
    </citation>
    <scope>NUCLEOTIDE SEQUENCE [LARGE SCALE GENOMIC DNA]</scope>
    <source>
        <strain evidence="10">NBRC 100033</strain>
    </source>
</reference>
<comment type="subcellular location">
    <subcellularLocation>
        <location evidence="1">Membrane</location>
        <topology evidence="1">Multi-pass membrane protein</topology>
    </subcellularLocation>
</comment>
<dbReference type="Pfam" id="PF05154">
    <property type="entry name" value="TM2"/>
    <property type="match status" value="1"/>
</dbReference>
<feature type="transmembrane region" description="Helical" evidence="7">
    <location>
        <begin position="7"/>
        <end position="25"/>
    </location>
</feature>
<evidence type="ECO:0000313" key="9">
    <source>
        <dbReference type="EMBL" id="GLR63970.1"/>
    </source>
</evidence>
<dbReference type="EMBL" id="BSOR01000023">
    <property type="protein sequence ID" value="GLR63970.1"/>
    <property type="molecule type" value="Genomic_DNA"/>
</dbReference>
<feature type="transmembrane region" description="Helical" evidence="7">
    <location>
        <begin position="31"/>
        <end position="55"/>
    </location>
</feature>
<comment type="caution">
    <text evidence="9">The sequence shown here is derived from an EMBL/GenBank/DDBJ whole genome shotgun (WGS) entry which is preliminary data.</text>
</comment>
<proteinExistence type="predicted"/>
<keyword evidence="6" id="KW-0325">Glycoprotein</keyword>
<dbReference type="PANTHER" id="PTHR21016">
    <property type="entry name" value="BETA-AMYLOID BINDING PROTEIN-RELATED"/>
    <property type="match status" value="1"/>
</dbReference>
<accession>A0ABQ5ZUV2</accession>
<dbReference type="Proteomes" id="UP001156682">
    <property type="component" value="Unassembled WGS sequence"/>
</dbReference>
<evidence type="ECO:0000256" key="5">
    <source>
        <dbReference type="ARBA" id="ARBA00023136"/>
    </source>
</evidence>
<dbReference type="InterPro" id="IPR007829">
    <property type="entry name" value="TM2"/>
</dbReference>
<evidence type="ECO:0000259" key="8">
    <source>
        <dbReference type="Pfam" id="PF05154"/>
    </source>
</evidence>
<protein>
    <recommendedName>
        <fullName evidence="8">TM2 domain-containing protein</fullName>
    </recommendedName>
</protein>
<evidence type="ECO:0000256" key="6">
    <source>
        <dbReference type="ARBA" id="ARBA00023180"/>
    </source>
</evidence>
<evidence type="ECO:0000256" key="7">
    <source>
        <dbReference type="SAM" id="Phobius"/>
    </source>
</evidence>
<keyword evidence="5 7" id="KW-0472">Membrane</keyword>